<organism evidence="3 4">
    <name type="scientific">Paenibacillus aurantiacus</name>
    <dbReference type="NCBI Taxonomy" id="1936118"/>
    <lineage>
        <taxon>Bacteria</taxon>
        <taxon>Bacillati</taxon>
        <taxon>Bacillota</taxon>
        <taxon>Bacilli</taxon>
        <taxon>Bacillales</taxon>
        <taxon>Paenibacillaceae</taxon>
        <taxon>Paenibacillus</taxon>
    </lineage>
</organism>
<evidence type="ECO:0000313" key="4">
    <source>
        <dbReference type="Proteomes" id="UP001589747"/>
    </source>
</evidence>
<evidence type="ECO:0000313" key="3">
    <source>
        <dbReference type="EMBL" id="MFB9328903.1"/>
    </source>
</evidence>
<evidence type="ECO:0000259" key="2">
    <source>
        <dbReference type="Pfam" id="PF01636"/>
    </source>
</evidence>
<protein>
    <submittedName>
        <fullName evidence="3">Phosphotransferase enzyme family protein</fullName>
    </submittedName>
</protein>
<dbReference type="InterPro" id="IPR050249">
    <property type="entry name" value="Pseudomonas-type_ThrB"/>
</dbReference>
<name>A0ABV5KWT9_9BACL</name>
<dbReference type="Proteomes" id="UP001589747">
    <property type="component" value="Unassembled WGS sequence"/>
</dbReference>
<comment type="caution">
    <text evidence="3">The sequence shown here is derived from an EMBL/GenBank/DDBJ whole genome shotgun (WGS) entry which is preliminary data.</text>
</comment>
<dbReference type="InterPro" id="IPR011009">
    <property type="entry name" value="Kinase-like_dom_sf"/>
</dbReference>
<gene>
    <name evidence="3" type="ORF">ACFFSY_23455</name>
</gene>
<dbReference type="Gene3D" id="3.90.1200.10">
    <property type="match status" value="1"/>
</dbReference>
<evidence type="ECO:0000256" key="1">
    <source>
        <dbReference type="ARBA" id="ARBA00038240"/>
    </source>
</evidence>
<sequence>MDPQTRSLFMDEHAAAGAARYGVRPEELTFVGGFQNFIYSYVRDEMKYILRFTPSTLRTPEGLAAELEWIRFLSRHGMALSVPILSVHGQSVERIQGITVDFYATAFTYAPGRRIGYPECLDNGMLYEQCGRMTGRLHALAKRYEPTAKRHTWEHNEYILKAGKYIPEEHRPVLDALDELRGVLGRLPVTADTYGLIHGDINVGNFMVDELGGITLFDFDECQYSWYAEDIAIQLYYLLYVFGEDSKSERKAQYELFMKHFEHGYTEEGRQLPEGWREQLGLFLRLREIIVFVGMHRSWDLRQPDDWTRDFLRDSRMRITAGLSLIDDC</sequence>
<dbReference type="SUPFAM" id="SSF56112">
    <property type="entry name" value="Protein kinase-like (PK-like)"/>
    <property type="match status" value="1"/>
</dbReference>
<feature type="domain" description="Aminoglycoside phosphotransferase" evidence="2">
    <location>
        <begin position="43"/>
        <end position="237"/>
    </location>
</feature>
<dbReference type="EMBL" id="JBHMDO010000038">
    <property type="protein sequence ID" value="MFB9328903.1"/>
    <property type="molecule type" value="Genomic_DNA"/>
</dbReference>
<comment type="similarity">
    <text evidence="1">Belongs to the pseudomonas-type ThrB family.</text>
</comment>
<keyword evidence="4" id="KW-1185">Reference proteome</keyword>
<proteinExistence type="inferred from homology"/>
<dbReference type="PANTHER" id="PTHR21064">
    <property type="entry name" value="AMINOGLYCOSIDE PHOSPHOTRANSFERASE DOMAIN-CONTAINING PROTEIN-RELATED"/>
    <property type="match status" value="1"/>
</dbReference>
<dbReference type="RefSeq" id="WP_377498660.1">
    <property type="nucleotide sequence ID" value="NZ_JBHMDO010000038.1"/>
</dbReference>
<dbReference type="InterPro" id="IPR002575">
    <property type="entry name" value="Aminoglycoside_PTrfase"/>
</dbReference>
<reference evidence="3 4" key="1">
    <citation type="submission" date="2024-09" db="EMBL/GenBank/DDBJ databases">
        <authorList>
            <person name="Sun Q."/>
            <person name="Mori K."/>
        </authorList>
    </citation>
    <scope>NUCLEOTIDE SEQUENCE [LARGE SCALE GENOMIC DNA]</scope>
    <source>
        <strain evidence="3 4">TISTR 2452</strain>
    </source>
</reference>
<dbReference type="PANTHER" id="PTHR21064:SF6">
    <property type="entry name" value="AMINOGLYCOSIDE PHOSPHOTRANSFERASE DOMAIN-CONTAINING PROTEIN"/>
    <property type="match status" value="1"/>
</dbReference>
<dbReference type="Pfam" id="PF01636">
    <property type="entry name" value="APH"/>
    <property type="match status" value="1"/>
</dbReference>
<accession>A0ABV5KWT9</accession>